<dbReference type="Proteomes" id="UP001499988">
    <property type="component" value="Unassembled WGS sequence"/>
</dbReference>
<dbReference type="EMBL" id="BAABJZ010000015">
    <property type="protein sequence ID" value="GAA4879209.1"/>
    <property type="molecule type" value="Genomic_DNA"/>
</dbReference>
<accession>A0ABP9ERI9</accession>
<name>A0ABP9ERI9_9GAMM</name>
<gene>
    <name evidence="1" type="ORF">GCM10023333_11310</name>
</gene>
<organism evidence="1 2">
    <name type="scientific">Ferrimonas pelagia</name>
    <dbReference type="NCBI Taxonomy" id="1177826"/>
    <lineage>
        <taxon>Bacteria</taxon>
        <taxon>Pseudomonadati</taxon>
        <taxon>Pseudomonadota</taxon>
        <taxon>Gammaproteobacteria</taxon>
        <taxon>Alteromonadales</taxon>
        <taxon>Ferrimonadaceae</taxon>
        <taxon>Ferrimonas</taxon>
    </lineage>
</organism>
<evidence type="ECO:0000313" key="2">
    <source>
        <dbReference type="Proteomes" id="UP001499988"/>
    </source>
</evidence>
<evidence type="ECO:0000313" key="1">
    <source>
        <dbReference type="EMBL" id="GAA4879209.1"/>
    </source>
</evidence>
<sequence>MKLKASLTAALVALTLQGCSRLTNDVPSDPVAPHVAHMSDSDIIAEQFRNNYRFWQAIRQDNGTYLDGYHLEGESVRGSIANAGMGLVALTVGHKMGWEPGAEALALQTLQVMAGKDPDIQIPRTESGTYIHFYNTQTGATIGDDWSPIDSAIMISGALFAKRYWPDNAEIAALADEVFATTDLMQFVADADEGLIWLATHADGSFKQHRTKAYNEYMIVANLAYQQAQERGYGADHPAIQLWNTWYANTDTVAKANYRGIEVPSESRNWFVSMFNHQFNNFLVHHFASSDEYQQAISNAAKADYTWWQDRDWGQRSYEWGSGAGACQRGYCVDRITLDGKRTKHDFHVVTPHIVAGFLPYSEHAKDDLLAMYRDERQLATYQLKDGSTVLWRYSLLEPEWRANAIQAVDYSSMLFGLAAMDEHLGMDFFRTHNNYFAEQPAQYGGR</sequence>
<dbReference type="RefSeq" id="WP_345334259.1">
    <property type="nucleotide sequence ID" value="NZ_BAABJZ010000015.1"/>
</dbReference>
<reference evidence="2" key="1">
    <citation type="journal article" date="2019" name="Int. J. Syst. Evol. Microbiol.">
        <title>The Global Catalogue of Microorganisms (GCM) 10K type strain sequencing project: providing services to taxonomists for standard genome sequencing and annotation.</title>
        <authorList>
            <consortium name="The Broad Institute Genomics Platform"/>
            <consortium name="The Broad Institute Genome Sequencing Center for Infectious Disease"/>
            <person name="Wu L."/>
            <person name="Ma J."/>
        </authorList>
    </citation>
    <scope>NUCLEOTIDE SEQUENCE [LARGE SCALE GENOMIC DNA]</scope>
    <source>
        <strain evidence="2">JCM 18401</strain>
    </source>
</reference>
<proteinExistence type="predicted"/>
<comment type="caution">
    <text evidence="1">The sequence shown here is derived from an EMBL/GenBank/DDBJ whole genome shotgun (WGS) entry which is preliminary data.</text>
</comment>
<dbReference type="Gene3D" id="1.50.10.140">
    <property type="match status" value="1"/>
</dbReference>
<keyword evidence="2" id="KW-1185">Reference proteome</keyword>
<evidence type="ECO:0008006" key="3">
    <source>
        <dbReference type="Google" id="ProtNLM"/>
    </source>
</evidence>
<protein>
    <recommendedName>
        <fullName evidence="3">Glycoamylase-like domain-containing protein</fullName>
    </recommendedName>
</protein>
<dbReference type="PROSITE" id="PS51257">
    <property type="entry name" value="PROKAR_LIPOPROTEIN"/>
    <property type="match status" value="1"/>
</dbReference>